<dbReference type="WBParaSite" id="TMUE_2000007450.1">
    <property type="protein sequence ID" value="TMUE_2000007450.1"/>
    <property type="gene ID" value="WBGene00288705"/>
</dbReference>
<proteinExistence type="predicted"/>
<sequence length="67" mass="7875">MWRHRNALSKFFANRHLHHRASKSFNGKKELNDARLLTSPSRLKLSGRHFGHSERTKDKKERKGSPP</sequence>
<evidence type="ECO:0000256" key="1">
    <source>
        <dbReference type="SAM" id="MobiDB-lite"/>
    </source>
</evidence>
<organism evidence="2 3">
    <name type="scientific">Trichuris muris</name>
    <name type="common">Mouse whipworm</name>
    <dbReference type="NCBI Taxonomy" id="70415"/>
    <lineage>
        <taxon>Eukaryota</taxon>
        <taxon>Metazoa</taxon>
        <taxon>Ecdysozoa</taxon>
        <taxon>Nematoda</taxon>
        <taxon>Enoplea</taxon>
        <taxon>Dorylaimia</taxon>
        <taxon>Trichinellida</taxon>
        <taxon>Trichuridae</taxon>
        <taxon>Trichuris</taxon>
    </lineage>
</organism>
<evidence type="ECO:0000313" key="2">
    <source>
        <dbReference type="Proteomes" id="UP000046395"/>
    </source>
</evidence>
<name>A0A5S6QJU3_TRIMR</name>
<protein>
    <submittedName>
        <fullName evidence="3">Uncharacterized protein</fullName>
    </submittedName>
</protein>
<keyword evidence="2" id="KW-1185">Reference proteome</keyword>
<accession>A0A5S6QJU3</accession>
<feature type="region of interest" description="Disordered" evidence="1">
    <location>
        <begin position="16"/>
        <end position="67"/>
    </location>
</feature>
<feature type="compositionally biased region" description="Basic and acidic residues" evidence="1">
    <location>
        <begin position="51"/>
        <end position="67"/>
    </location>
</feature>
<evidence type="ECO:0000313" key="3">
    <source>
        <dbReference type="WBParaSite" id="TMUE_2000007450.1"/>
    </source>
</evidence>
<reference evidence="3" key="1">
    <citation type="submission" date="2019-12" db="UniProtKB">
        <authorList>
            <consortium name="WormBaseParasite"/>
        </authorList>
    </citation>
    <scope>IDENTIFICATION</scope>
</reference>
<dbReference type="AlphaFoldDB" id="A0A5S6QJU3"/>
<dbReference type="Proteomes" id="UP000046395">
    <property type="component" value="Unassembled WGS sequence"/>
</dbReference>